<evidence type="ECO:0000313" key="6">
    <source>
        <dbReference type="EMBL" id="GIJ69911.1"/>
    </source>
</evidence>
<dbReference type="SUPFAM" id="SSF52172">
    <property type="entry name" value="CheY-like"/>
    <property type="match status" value="1"/>
</dbReference>
<feature type="domain" description="HTH luxR-type" evidence="4">
    <location>
        <begin position="138"/>
        <end position="203"/>
    </location>
</feature>
<reference evidence="6" key="1">
    <citation type="submission" date="2021-01" db="EMBL/GenBank/DDBJ databases">
        <title>Whole genome shotgun sequence of Virgisporangium ochraceum NBRC 16418.</title>
        <authorList>
            <person name="Komaki H."/>
            <person name="Tamura T."/>
        </authorList>
    </citation>
    <scope>NUCLEOTIDE SEQUENCE</scope>
    <source>
        <strain evidence="6">NBRC 16418</strain>
    </source>
</reference>
<protein>
    <submittedName>
        <fullName evidence="6">DNA-binding response regulator</fullName>
    </submittedName>
</protein>
<dbReference type="EMBL" id="BOPH01000069">
    <property type="protein sequence ID" value="GIJ69911.1"/>
    <property type="molecule type" value="Genomic_DNA"/>
</dbReference>
<name>A0A8J4ECP3_9ACTN</name>
<dbReference type="PROSITE" id="PS50043">
    <property type="entry name" value="HTH_LUXR_2"/>
    <property type="match status" value="1"/>
</dbReference>
<feature type="modified residue" description="4-aspartylphosphate" evidence="3">
    <location>
        <position position="55"/>
    </location>
</feature>
<dbReference type="Pfam" id="PF00196">
    <property type="entry name" value="GerE"/>
    <property type="match status" value="1"/>
</dbReference>
<accession>A0A8J4ECP3</accession>
<gene>
    <name evidence="6" type="primary">devR</name>
    <name evidence="6" type="ORF">Voc01_048280</name>
</gene>
<dbReference type="GO" id="GO:0006355">
    <property type="term" value="P:regulation of DNA-templated transcription"/>
    <property type="evidence" value="ECO:0007669"/>
    <property type="project" value="InterPro"/>
</dbReference>
<evidence type="ECO:0000259" key="5">
    <source>
        <dbReference type="PROSITE" id="PS50110"/>
    </source>
</evidence>
<proteinExistence type="predicted"/>
<dbReference type="InterPro" id="IPR000792">
    <property type="entry name" value="Tscrpt_reg_LuxR_C"/>
</dbReference>
<dbReference type="InterPro" id="IPR058245">
    <property type="entry name" value="NreC/VraR/RcsB-like_REC"/>
</dbReference>
<dbReference type="InterPro" id="IPR051015">
    <property type="entry name" value="EvgA-like"/>
</dbReference>
<sequence length="210" mass="22123">MNIRLVVVDEHALLRLGLTRLLAGIADVDLVGEAGSVADALAVVDETLPTVVVFDTTLPDGDGWDLARRLRARYPTIGLVLLSSAGDDATMCRALDEGLSAFVAKDAQPGAVLAAVRHAAQAPRAFNAVGLAAALARRRASSGLLSQRERQVLSLMRDGISLPGIAERLAVSEATVKTYVARLYTKLRVKNRSQALMAAVNQGLLDSTAA</sequence>
<keyword evidence="2 6" id="KW-0238">DNA-binding</keyword>
<dbReference type="GO" id="GO:0000160">
    <property type="term" value="P:phosphorelay signal transduction system"/>
    <property type="evidence" value="ECO:0007669"/>
    <property type="project" value="InterPro"/>
</dbReference>
<evidence type="ECO:0000313" key="7">
    <source>
        <dbReference type="Proteomes" id="UP000635606"/>
    </source>
</evidence>
<dbReference type="PANTHER" id="PTHR45566:SF2">
    <property type="entry name" value="NARL SUBFAMILY"/>
    <property type="match status" value="1"/>
</dbReference>
<dbReference type="Pfam" id="PF00072">
    <property type="entry name" value="Response_reg"/>
    <property type="match status" value="1"/>
</dbReference>
<keyword evidence="7" id="KW-1185">Reference proteome</keyword>
<dbReference type="Proteomes" id="UP000635606">
    <property type="component" value="Unassembled WGS sequence"/>
</dbReference>
<evidence type="ECO:0000256" key="1">
    <source>
        <dbReference type="ARBA" id="ARBA00022553"/>
    </source>
</evidence>
<feature type="domain" description="Response regulatory" evidence="5">
    <location>
        <begin position="4"/>
        <end position="120"/>
    </location>
</feature>
<dbReference type="SUPFAM" id="SSF46894">
    <property type="entry name" value="C-terminal effector domain of the bipartite response regulators"/>
    <property type="match status" value="1"/>
</dbReference>
<dbReference type="GO" id="GO:0003677">
    <property type="term" value="F:DNA binding"/>
    <property type="evidence" value="ECO:0007669"/>
    <property type="project" value="UniProtKB-KW"/>
</dbReference>
<dbReference type="SMART" id="SM00421">
    <property type="entry name" value="HTH_LUXR"/>
    <property type="match status" value="1"/>
</dbReference>
<dbReference type="RefSeq" id="WP_203929819.1">
    <property type="nucleotide sequence ID" value="NZ_BOPH01000069.1"/>
</dbReference>
<dbReference type="InterPro" id="IPR016032">
    <property type="entry name" value="Sig_transdc_resp-reg_C-effctor"/>
</dbReference>
<dbReference type="Gene3D" id="3.40.50.2300">
    <property type="match status" value="1"/>
</dbReference>
<dbReference type="SMART" id="SM00448">
    <property type="entry name" value="REC"/>
    <property type="match status" value="1"/>
</dbReference>
<dbReference type="AlphaFoldDB" id="A0A8J4ECP3"/>
<dbReference type="CDD" id="cd06170">
    <property type="entry name" value="LuxR_C_like"/>
    <property type="match status" value="1"/>
</dbReference>
<dbReference type="InterPro" id="IPR001789">
    <property type="entry name" value="Sig_transdc_resp-reg_receiver"/>
</dbReference>
<dbReference type="PRINTS" id="PR00038">
    <property type="entry name" value="HTHLUXR"/>
</dbReference>
<dbReference type="PANTHER" id="PTHR45566">
    <property type="entry name" value="HTH-TYPE TRANSCRIPTIONAL REGULATOR YHJB-RELATED"/>
    <property type="match status" value="1"/>
</dbReference>
<keyword evidence="1 3" id="KW-0597">Phosphoprotein</keyword>
<dbReference type="PROSITE" id="PS50110">
    <property type="entry name" value="RESPONSE_REGULATORY"/>
    <property type="match status" value="1"/>
</dbReference>
<organism evidence="6 7">
    <name type="scientific">Virgisporangium ochraceum</name>
    <dbReference type="NCBI Taxonomy" id="65505"/>
    <lineage>
        <taxon>Bacteria</taxon>
        <taxon>Bacillati</taxon>
        <taxon>Actinomycetota</taxon>
        <taxon>Actinomycetes</taxon>
        <taxon>Micromonosporales</taxon>
        <taxon>Micromonosporaceae</taxon>
        <taxon>Virgisporangium</taxon>
    </lineage>
</organism>
<dbReference type="InterPro" id="IPR011006">
    <property type="entry name" value="CheY-like_superfamily"/>
</dbReference>
<dbReference type="CDD" id="cd17535">
    <property type="entry name" value="REC_NarL-like"/>
    <property type="match status" value="1"/>
</dbReference>
<comment type="caution">
    <text evidence="6">The sequence shown here is derived from an EMBL/GenBank/DDBJ whole genome shotgun (WGS) entry which is preliminary data.</text>
</comment>
<evidence type="ECO:0000256" key="2">
    <source>
        <dbReference type="ARBA" id="ARBA00023125"/>
    </source>
</evidence>
<evidence type="ECO:0000256" key="3">
    <source>
        <dbReference type="PROSITE-ProRule" id="PRU00169"/>
    </source>
</evidence>
<evidence type="ECO:0000259" key="4">
    <source>
        <dbReference type="PROSITE" id="PS50043"/>
    </source>
</evidence>